<accession>A0A0R2PGU5</accession>
<evidence type="ECO:0000313" key="2">
    <source>
        <dbReference type="EMBL" id="KRO37078.1"/>
    </source>
</evidence>
<dbReference type="Proteomes" id="UP000050874">
    <property type="component" value="Unassembled WGS sequence"/>
</dbReference>
<reference evidence="3" key="1">
    <citation type="submission" date="2015-10" db="EMBL/GenBank/DDBJ databases">
        <title>Metagenome-Assembled Genomes uncover a global brackish microbiome.</title>
        <authorList>
            <person name="Hugerth L.W."/>
            <person name="Larsson J."/>
            <person name="Alneberg J."/>
            <person name="Lindh M.V."/>
            <person name="Legrand C."/>
            <person name="Pinhassi J."/>
            <person name="Andersson A."/>
        </authorList>
    </citation>
    <scope>NUCLEOTIDE SEQUENCE [LARGE SCALE GENOMIC DNA]</scope>
</reference>
<organism evidence="2 3">
    <name type="scientific">SAR86 cluster bacterium BACL1 MAG-120920-bin57</name>
    <dbReference type="NCBI Taxonomy" id="1655571"/>
    <lineage>
        <taxon>Bacteria</taxon>
        <taxon>Pseudomonadati</taxon>
        <taxon>Pseudomonadota</taxon>
        <taxon>Gammaproteobacteria</taxon>
        <taxon>SAR86 cluster</taxon>
    </lineage>
</organism>
<gene>
    <name evidence="2" type="ORF">ABR63_03360</name>
</gene>
<protein>
    <submittedName>
        <fullName evidence="2">Polyketide cyclase</fullName>
    </submittedName>
</protein>
<feature type="signal peptide" evidence="1">
    <location>
        <begin position="1"/>
        <end position="20"/>
    </location>
</feature>
<name>A0A0R2PGU5_9GAMM</name>
<keyword evidence="1" id="KW-0732">Signal</keyword>
<sequence>MKNLSMLLSLMVIFAVQVDAAPSKAEAEVATAFAKYFQARTDQDYKTVVALESASGTLNTNSDGSFHKSLNKQSEADWKASTLGGTLTTYHPDFTELADGVVHVRFYYEGVIVTPNVTRDYRTRASMNWVKEGGQWVAKTMHFSAANFGDVTVTQPTDF</sequence>
<proteinExistence type="predicted"/>
<evidence type="ECO:0000313" key="3">
    <source>
        <dbReference type="Proteomes" id="UP000050874"/>
    </source>
</evidence>
<dbReference type="InterPro" id="IPR032710">
    <property type="entry name" value="NTF2-like_dom_sf"/>
</dbReference>
<dbReference type="SUPFAM" id="SSF54427">
    <property type="entry name" value="NTF2-like"/>
    <property type="match status" value="1"/>
</dbReference>
<dbReference type="Gene3D" id="3.10.450.50">
    <property type="match status" value="1"/>
</dbReference>
<dbReference type="EMBL" id="LIAV01000459">
    <property type="protein sequence ID" value="KRO37078.1"/>
    <property type="molecule type" value="Genomic_DNA"/>
</dbReference>
<evidence type="ECO:0000256" key="1">
    <source>
        <dbReference type="SAM" id="SignalP"/>
    </source>
</evidence>
<dbReference type="AlphaFoldDB" id="A0A0R2PGU5"/>
<comment type="caution">
    <text evidence="2">The sequence shown here is derived from an EMBL/GenBank/DDBJ whole genome shotgun (WGS) entry which is preliminary data.</text>
</comment>
<feature type="chain" id="PRO_5006586849" evidence="1">
    <location>
        <begin position="21"/>
        <end position="159"/>
    </location>
</feature>